<dbReference type="PANTHER" id="PTHR42195">
    <property type="entry name" value="UCP015877 FAMILY PROTEIN"/>
    <property type="match status" value="1"/>
</dbReference>
<keyword evidence="2" id="KW-1185">Reference proteome</keyword>
<dbReference type="AlphaFoldDB" id="A0A8J7W6J8"/>
<protein>
    <recommendedName>
        <fullName evidence="3">Zn-finger protein</fullName>
    </recommendedName>
</protein>
<comment type="caution">
    <text evidence="1">The sequence shown here is derived from an EMBL/GenBank/DDBJ whole genome shotgun (WGS) entry which is preliminary data.</text>
</comment>
<evidence type="ECO:0000313" key="2">
    <source>
        <dbReference type="Proteomes" id="UP000730161"/>
    </source>
</evidence>
<organism evidence="1 2">
    <name type="scientific">Methanocalculus chunghsingensis</name>
    <dbReference type="NCBI Taxonomy" id="156457"/>
    <lineage>
        <taxon>Archaea</taxon>
        <taxon>Methanobacteriati</taxon>
        <taxon>Methanobacteriota</taxon>
        <taxon>Stenosarchaea group</taxon>
        <taxon>Methanomicrobia</taxon>
        <taxon>Methanomicrobiales</taxon>
        <taxon>Methanocalculaceae</taxon>
        <taxon>Methanocalculus</taxon>
    </lineage>
</organism>
<gene>
    <name evidence="1" type="ORF">RJ53_03565</name>
</gene>
<dbReference type="Pfam" id="PF19769">
    <property type="entry name" value="CPxCG_zf"/>
    <property type="match status" value="1"/>
</dbReference>
<dbReference type="InterPro" id="IPR012041">
    <property type="entry name" value="Znf_CPxCG-like"/>
</dbReference>
<accession>A0A8J7W6J8</accession>
<dbReference type="EMBL" id="JWHL01000003">
    <property type="protein sequence ID" value="MBR1368631.1"/>
    <property type="molecule type" value="Genomic_DNA"/>
</dbReference>
<dbReference type="Proteomes" id="UP000730161">
    <property type="component" value="Unassembled WGS sequence"/>
</dbReference>
<dbReference type="OrthoDB" id="23364at2157"/>
<evidence type="ECO:0000313" key="1">
    <source>
        <dbReference type="EMBL" id="MBR1368631.1"/>
    </source>
</evidence>
<name>A0A8J7W6J8_9EURY</name>
<sequence>MSISIRCPGCEEETDHDIVRDGSPATVRCCECDHIHRTTITFPAVLEIPAIVSNEAESNKGTIELSDDDLVNIGDTFVADVGDDAFGVEVTGIEVGPARRRRASAKEITCLWTRVIDTVIIRASLHKGATTIPLYEGVDGETAYTIGEITEVGGRQFRVTRIKMRDGQVVRKPGSYAEARFIKRIYGERS</sequence>
<evidence type="ECO:0008006" key="3">
    <source>
        <dbReference type="Google" id="ProtNLM"/>
    </source>
</evidence>
<dbReference type="PANTHER" id="PTHR42195:SF1">
    <property type="entry name" value="ZINC FINGER PROTEIN"/>
    <property type="match status" value="1"/>
</dbReference>
<dbReference type="PIRSF" id="PIRSF015877">
    <property type="entry name" value="UCP015877"/>
    <property type="match status" value="1"/>
</dbReference>
<dbReference type="RefSeq" id="WP_211530259.1">
    <property type="nucleotide sequence ID" value="NZ_JWHL01000003.1"/>
</dbReference>
<reference evidence="1" key="1">
    <citation type="submission" date="2014-12" db="EMBL/GenBank/DDBJ databases">
        <authorList>
            <person name="Huang H.-H."/>
            <person name="Chen S.-C."/>
            <person name="Lai M.-C."/>
        </authorList>
    </citation>
    <scope>NUCLEOTIDE SEQUENCE</scope>
    <source>
        <strain evidence="1">K1F9705b</strain>
    </source>
</reference>
<proteinExistence type="predicted"/>